<dbReference type="AlphaFoldDB" id="A0A255XKI7"/>
<evidence type="ECO:0000256" key="1">
    <source>
        <dbReference type="ARBA" id="ARBA00023015"/>
    </source>
</evidence>
<protein>
    <recommendedName>
        <fullName evidence="5">HTH tetR-type domain-containing protein</fullName>
    </recommendedName>
</protein>
<keyword evidence="1" id="KW-0805">Transcription regulation</keyword>
<evidence type="ECO:0000313" key="7">
    <source>
        <dbReference type="Proteomes" id="UP000216361"/>
    </source>
</evidence>
<dbReference type="EMBL" id="NOXS01000034">
    <property type="protein sequence ID" value="OYQ17401.1"/>
    <property type="molecule type" value="Genomic_DNA"/>
</dbReference>
<sequence>MARPSDAKSRFIATAADLFRRRGYHGVGLSEVIEISGAPKGSFYHHFPGGKEELAEAAIALAVAGLTRVIDRAFAEAVDFPDGLTRFTHAVSEILVSSGWQAGCPVTAIALTAVPESERLHVAVHAALETLLQRIIAEAERLGETGALRPRVLRFFAALEGAWILARIQRSTEPFQTVLDGV</sequence>
<dbReference type="PANTHER" id="PTHR47506:SF3">
    <property type="entry name" value="HTH-TYPE TRANSCRIPTIONAL REGULATOR LMRA"/>
    <property type="match status" value="1"/>
</dbReference>
<evidence type="ECO:0000313" key="6">
    <source>
        <dbReference type="EMBL" id="OYQ17401.1"/>
    </source>
</evidence>
<proteinExistence type="predicted"/>
<gene>
    <name evidence="6" type="ORF">CHR90_15710</name>
</gene>
<dbReference type="SUPFAM" id="SSF46689">
    <property type="entry name" value="Homeodomain-like"/>
    <property type="match status" value="1"/>
</dbReference>
<keyword evidence="3" id="KW-0804">Transcription</keyword>
<dbReference type="InterPro" id="IPR054156">
    <property type="entry name" value="YxaF_TetR_C"/>
</dbReference>
<comment type="caution">
    <text evidence="6">The sequence shown here is derived from an EMBL/GenBank/DDBJ whole genome shotgun (WGS) entry which is preliminary data.</text>
</comment>
<evidence type="ECO:0000259" key="5">
    <source>
        <dbReference type="PROSITE" id="PS50977"/>
    </source>
</evidence>
<feature type="domain" description="HTH tetR-type" evidence="5">
    <location>
        <begin position="5"/>
        <end position="65"/>
    </location>
</feature>
<keyword evidence="2 4" id="KW-0238">DNA-binding</keyword>
<dbReference type="Pfam" id="PF00440">
    <property type="entry name" value="TetR_N"/>
    <property type="match status" value="1"/>
</dbReference>
<dbReference type="InterPro" id="IPR001647">
    <property type="entry name" value="HTH_TetR"/>
</dbReference>
<keyword evidence="7" id="KW-1185">Reference proteome</keyword>
<dbReference type="OrthoDB" id="9811084at2"/>
<dbReference type="PROSITE" id="PS50977">
    <property type="entry name" value="HTH_TETR_2"/>
    <property type="match status" value="1"/>
</dbReference>
<dbReference type="PANTHER" id="PTHR47506">
    <property type="entry name" value="TRANSCRIPTIONAL REGULATORY PROTEIN"/>
    <property type="match status" value="1"/>
</dbReference>
<organism evidence="6 7">
    <name type="scientific">Elstera cyanobacteriorum</name>
    <dbReference type="NCBI Taxonomy" id="2022747"/>
    <lineage>
        <taxon>Bacteria</taxon>
        <taxon>Pseudomonadati</taxon>
        <taxon>Pseudomonadota</taxon>
        <taxon>Alphaproteobacteria</taxon>
        <taxon>Rhodospirillales</taxon>
        <taxon>Rhodospirillaceae</taxon>
        <taxon>Elstera</taxon>
    </lineage>
</organism>
<dbReference type="Gene3D" id="1.10.357.10">
    <property type="entry name" value="Tetracycline Repressor, domain 2"/>
    <property type="match status" value="1"/>
</dbReference>
<evidence type="ECO:0000256" key="3">
    <source>
        <dbReference type="ARBA" id="ARBA00023163"/>
    </source>
</evidence>
<evidence type="ECO:0000256" key="4">
    <source>
        <dbReference type="PROSITE-ProRule" id="PRU00335"/>
    </source>
</evidence>
<feature type="DNA-binding region" description="H-T-H motif" evidence="4">
    <location>
        <begin position="28"/>
        <end position="47"/>
    </location>
</feature>
<dbReference type="InterPro" id="IPR009057">
    <property type="entry name" value="Homeodomain-like_sf"/>
</dbReference>
<dbReference type="GO" id="GO:0003677">
    <property type="term" value="F:DNA binding"/>
    <property type="evidence" value="ECO:0007669"/>
    <property type="project" value="UniProtKB-UniRule"/>
</dbReference>
<dbReference type="RefSeq" id="WP_094410059.1">
    <property type="nucleotide sequence ID" value="NZ_BMJZ01000005.1"/>
</dbReference>
<accession>A0A255XKI7</accession>
<reference evidence="6 7" key="1">
    <citation type="submission" date="2017-07" db="EMBL/GenBank/DDBJ databases">
        <title>Elstera cyanobacteriorum sp. nov., a novel bacterium isolated from cyanobacterial aggregates in a eutrophic lake.</title>
        <authorList>
            <person name="Cai H."/>
        </authorList>
    </citation>
    <scope>NUCLEOTIDE SEQUENCE [LARGE SCALE GENOMIC DNA]</scope>
    <source>
        <strain evidence="6 7">TH019</strain>
    </source>
</reference>
<dbReference type="SUPFAM" id="SSF48498">
    <property type="entry name" value="Tetracyclin repressor-like, C-terminal domain"/>
    <property type="match status" value="1"/>
</dbReference>
<dbReference type="Pfam" id="PF21993">
    <property type="entry name" value="TetR_C_13_2"/>
    <property type="match status" value="1"/>
</dbReference>
<evidence type="ECO:0000256" key="2">
    <source>
        <dbReference type="ARBA" id="ARBA00023125"/>
    </source>
</evidence>
<dbReference type="InterPro" id="IPR036271">
    <property type="entry name" value="Tet_transcr_reg_TetR-rel_C_sf"/>
</dbReference>
<dbReference type="Proteomes" id="UP000216361">
    <property type="component" value="Unassembled WGS sequence"/>
</dbReference>
<name>A0A255XKI7_9PROT</name>